<evidence type="ECO:0000313" key="1">
    <source>
        <dbReference type="EMBL" id="MCI40107.1"/>
    </source>
</evidence>
<dbReference type="Proteomes" id="UP000265520">
    <property type="component" value="Unassembled WGS sequence"/>
</dbReference>
<reference evidence="1 2" key="1">
    <citation type="journal article" date="2018" name="Front. Plant Sci.">
        <title>Red Clover (Trifolium pratense) and Zigzag Clover (T. medium) - A Picture of Genomic Similarities and Differences.</title>
        <authorList>
            <person name="Dluhosova J."/>
            <person name="Istvanek J."/>
            <person name="Nedelnik J."/>
            <person name="Repkova J."/>
        </authorList>
    </citation>
    <scope>NUCLEOTIDE SEQUENCE [LARGE SCALE GENOMIC DNA]</scope>
    <source>
        <strain evidence="2">cv. 10/8</strain>
        <tissue evidence="1">Leaf</tissue>
    </source>
</reference>
<keyword evidence="2" id="KW-1185">Reference proteome</keyword>
<dbReference type="EMBL" id="LXQA010275920">
    <property type="protein sequence ID" value="MCI40107.1"/>
    <property type="molecule type" value="Genomic_DNA"/>
</dbReference>
<sequence length="43" mass="4778">MPCELAEPWDLVCLTVDVEHQLSDIDTAEWRMAAMDMPTSGAV</sequence>
<name>A0A392RVC2_9FABA</name>
<proteinExistence type="predicted"/>
<protein>
    <submittedName>
        <fullName evidence="1">Uncharacterized protein</fullName>
    </submittedName>
</protein>
<comment type="caution">
    <text evidence="1">The sequence shown here is derived from an EMBL/GenBank/DDBJ whole genome shotgun (WGS) entry which is preliminary data.</text>
</comment>
<feature type="non-terminal residue" evidence="1">
    <location>
        <position position="43"/>
    </location>
</feature>
<dbReference type="AlphaFoldDB" id="A0A392RVC2"/>
<evidence type="ECO:0000313" key="2">
    <source>
        <dbReference type="Proteomes" id="UP000265520"/>
    </source>
</evidence>
<accession>A0A392RVC2</accession>
<organism evidence="1 2">
    <name type="scientific">Trifolium medium</name>
    <dbReference type="NCBI Taxonomy" id="97028"/>
    <lineage>
        <taxon>Eukaryota</taxon>
        <taxon>Viridiplantae</taxon>
        <taxon>Streptophyta</taxon>
        <taxon>Embryophyta</taxon>
        <taxon>Tracheophyta</taxon>
        <taxon>Spermatophyta</taxon>
        <taxon>Magnoliopsida</taxon>
        <taxon>eudicotyledons</taxon>
        <taxon>Gunneridae</taxon>
        <taxon>Pentapetalae</taxon>
        <taxon>rosids</taxon>
        <taxon>fabids</taxon>
        <taxon>Fabales</taxon>
        <taxon>Fabaceae</taxon>
        <taxon>Papilionoideae</taxon>
        <taxon>50 kb inversion clade</taxon>
        <taxon>NPAAA clade</taxon>
        <taxon>Hologalegina</taxon>
        <taxon>IRL clade</taxon>
        <taxon>Trifolieae</taxon>
        <taxon>Trifolium</taxon>
    </lineage>
</organism>